<dbReference type="HOGENOM" id="CLU_101067_0_0_1"/>
<dbReference type="EMBL" id="KN832873">
    <property type="protein sequence ID" value="KIN03472.1"/>
    <property type="molecule type" value="Genomic_DNA"/>
</dbReference>
<sequence>MHFIQAGLSALLALTSVVGVLAAPVGDVDSNVYERDGPDFFNSLETRNVPAASTPPTEADFTAFFSSAAVKAHSEKLVFWSGVTEADSTAFAQKHGRTTLEMLLKSKPEWEPYMAYKSKGGYWPDWPAASANFWRPLSKAFATMARGEVWYYATEERIEAQKKTTTETAWVQAEKPILLASLASKKVTKISAYKSPDGALVGPITSTTT</sequence>
<dbReference type="SUPFAM" id="SSF52309">
    <property type="entry name" value="N-(deoxy)ribosyltransferase-like"/>
    <property type="match status" value="1"/>
</dbReference>
<evidence type="ECO:0000313" key="2">
    <source>
        <dbReference type="EMBL" id="KIN03472.1"/>
    </source>
</evidence>
<evidence type="ECO:0000256" key="1">
    <source>
        <dbReference type="SAM" id="SignalP"/>
    </source>
</evidence>
<proteinExistence type="predicted"/>
<organism evidence="2 3">
    <name type="scientific">Oidiodendron maius (strain Zn)</name>
    <dbReference type="NCBI Taxonomy" id="913774"/>
    <lineage>
        <taxon>Eukaryota</taxon>
        <taxon>Fungi</taxon>
        <taxon>Dikarya</taxon>
        <taxon>Ascomycota</taxon>
        <taxon>Pezizomycotina</taxon>
        <taxon>Leotiomycetes</taxon>
        <taxon>Leotiomycetes incertae sedis</taxon>
        <taxon>Myxotrichaceae</taxon>
        <taxon>Oidiodendron</taxon>
    </lineage>
</organism>
<protein>
    <submittedName>
        <fullName evidence="2">Uncharacterized protein</fullName>
    </submittedName>
</protein>
<gene>
    <name evidence="2" type="ORF">OIDMADRAFT_26165</name>
</gene>
<accession>A0A0C3HMA1</accession>
<dbReference type="Proteomes" id="UP000054321">
    <property type="component" value="Unassembled WGS sequence"/>
</dbReference>
<feature type="chain" id="PRO_5002165466" evidence="1">
    <location>
        <begin position="23"/>
        <end position="209"/>
    </location>
</feature>
<dbReference type="AlphaFoldDB" id="A0A0C3HMA1"/>
<evidence type="ECO:0000313" key="3">
    <source>
        <dbReference type="Proteomes" id="UP000054321"/>
    </source>
</evidence>
<reference evidence="3" key="2">
    <citation type="submission" date="2015-01" db="EMBL/GenBank/DDBJ databases">
        <title>Evolutionary Origins and Diversification of the Mycorrhizal Mutualists.</title>
        <authorList>
            <consortium name="DOE Joint Genome Institute"/>
            <consortium name="Mycorrhizal Genomics Consortium"/>
            <person name="Kohler A."/>
            <person name="Kuo A."/>
            <person name="Nagy L.G."/>
            <person name="Floudas D."/>
            <person name="Copeland A."/>
            <person name="Barry K.W."/>
            <person name="Cichocki N."/>
            <person name="Veneault-Fourrey C."/>
            <person name="LaButti K."/>
            <person name="Lindquist E.A."/>
            <person name="Lipzen A."/>
            <person name="Lundell T."/>
            <person name="Morin E."/>
            <person name="Murat C."/>
            <person name="Riley R."/>
            <person name="Ohm R."/>
            <person name="Sun H."/>
            <person name="Tunlid A."/>
            <person name="Henrissat B."/>
            <person name="Grigoriev I.V."/>
            <person name="Hibbett D.S."/>
            <person name="Martin F."/>
        </authorList>
    </citation>
    <scope>NUCLEOTIDE SEQUENCE [LARGE SCALE GENOMIC DNA]</scope>
    <source>
        <strain evidence="3">Zn</strain>
    </source>
</reference>
<dbReference type="InParanoid" id="A0A0C3HMA1"/>
<name>A0A0C3HMA1_OIDMZ</name>
<feature type="signal peptide" evidence="1">
    <location>
        <begin position="1"/>
        <end position="22"/>
    </location>
</feature>
<keyword evidence="1" id="KW-0732">Signal</keyword>
<reference evidence="2 3" key="1">
    <citation type="submission" date="2014-04" db="EMBL/GenBank/DDBJ databases">
        <authorList>
            <consortium name="DOE Joint Genome Institute"/>
            <person name="Kuo A."/>
            <person name="Martino E."/>
            <person name="Perotto S."/>
            <person name="Kohler A."/>
            <person name="Nagy L.G."/>
            <person name="Floudas D."/>
            <person name="Copeland A."/>
            <person name="Barry K.W."/>
            <person name="Cichocki N."/>
            <person name="Veneault-Fourrey C."/>
            <person name="LaButti K."/>
            <person name="Lindquist E.A."/>
            <person name="Lipzen A."/>
            <person name="Lundell T."/>
            <person name="Morin E."/>
            <person name="Murat C."/>
            <person name="Sun H."/>
            <person name="Tunlid A."/>
            <person name="Henrissat B."/>
            <person name="Grigoriev I.V."/>
            <person name="Hibbett D.S."/>
            <person name="Martin F."/>
            <person name="Nordberg H.P."/>
            <person name="Cantor M.N."/>
            <person name="Hua S.X."/>
        </authorList>
    </citation>
    <scope>NUCLEOTIDE SEQUENCE [LARGE SCALE GENOMIC DNA]</scope>
    <source>
        <strain evidence="2 3">Zn</strain>
    </source>
</reference>
<dbReference type="OrthoDB" id="4940565at2759"/>
<keyword evidence="3" id="KW-1185">Reference proteome</keyword>